<keyword evidence="2" id="KW-1185">Reference proteome</keyword>
<gene>
    <name evidence="1" type="ORF">DO97_02895</name>
</gene>
<evidence type="ECO:0000313" key="1">
    <source>
        <dbReference type="EMBL" id="KGF73009.1"/>
    </source>
</evidence>
<dbReference type="AlphaFoldDB" id="A0A098TL40"/>
<name>A0A098TL40_9CYAN</name>
<accession>A0A098TL40</accession>
<evidence type="ECO:0000313" key="2">
    <source>
        <dbReference type="Proteomes" id="UP000030170"/>
    </source>
</evidence>
<reference evidence="1 2" key="1">
    <citation type="journal article" date="2014" name="Mol. Ecol.">
        <title>Evolution of Synechococcus.</title>
        <authorList>
            <person name="Dvorak P."/>
            <person name="Casamatta D."/>
            <person name="Hasler P."/>
            <person name="Poulickova A."/>
            <person name="Ondrej V."/>
            <person name="Sanges R."/>
        </authorList>
    </citation>
    <scope>NUCLEOTIDE SEQUENCE [LARGE SCALE GENOMIC DNA]</scope>
    <source>
        <strain evidence="1 2">CAUP A 1101</strain>
    </source>
</reference>
<dbReference type="EMBL" id="JJML01000016">
    <property type="protein sequence ID" value="KGF73009.1"/>
    <property type="molecule type" value="Genomic_DNA"/>
</dbReference>
<protein>
    <recommendedName>
        <fullName evidence="3">DUF3124 domain-containing protein</fullName>
    </recommendedName>
</protein>
<dbReference type="PROSITE" id="PS51257">
    <property type="entry name" value="PROKAR_LIPOPROTEIN"/>
    <property type="match status" value="1"/>
</dbReference>
<evidence type="ECO:0008006" key="3">
    <source>
        <dbReference type="Google" id="ProtNLM"/>
    </source>
</evidence>
<comment type="caution">
    <text evidence="1">The sequence shown here is derived from an EMBL/GenBank/DDBJ whole genome shotgun (WGS) entry which is preliminary data.</text>
</comment>
<dbReference type="InterPro" id="IPR021471">
    <property type="entry name" value="DUF3124"/>
</dbReference>
<dbReference type="OrthoDB" id="283474at2"/>
<proteinExistence type="predicted"/>
<dbReference type="STRING" id="1497020.DO97_02895"/>
<dbReference type="RefSeq" id="WP_036532229.1">
    <property type="nucleotide sequence ID" value="NZ_JJML01000016.1"/>
</dbReference>
<organism evidence="1 2">
    <name type="scientific">Neosynechococcus sphagnicola sy1</name>
    <dbReference type="NCBI Taxonomy" id="1497020"/>
    <lineage>
        <taxon>Bacteria</taxon>
        <taxon>Bacillati</taxon>
        <taxon>Cyanobacteriota</taxon>
        <taxon>Cyanophyceae</taxon>
        <taxon>Neosynechococcales</taxon>
        <taxon>Neosynechococcaceae</taxon>
        <taxon>Neosynechococcus</taxon>
    </lineage>
</organism>
<dbReference type="Pfam" id="PF11322">
    <property type="entry name" value="DUF3124"/>
    <property type="match status" value="1"/>
</dbReference>
<sequence>MKRYPDCYFVLVLGFLTACTSPPPPRAPVDQLNVVTLDHKKLVTGQTVYVPIYSHIYAWEQSLKLDLTATLSLRNTDLTQPIIITSANYYDSSGKLVRKYIEKPIELGSLAATAFVVNQDDDSGGSGAAFIVEWVAQRDVSDPVIEAVMINASGNQGLSFVSPGRVIKRWGSSR</sequence>
<dbReference type="Proteomes" id="UP000030170">
    <property type="component" value="Unassembled WGS sequence"/>
</dbReference>